<protein>
    <recommendedName>
        <fullName evidence="5">Lipase B</fullName>
    </recommendedName>
</protein>
<accession>A0AB34KT97</accession>
<proteinExistence type="predicted"/>
<reference evidence="3 4" key="1">
    <citation type="journal article" date="2020" name="Microbiol. Resour. Announc.">
        <title>Draft Genome Sequence of a Cladosporium Species Isolated from the Mesophotic Ascidian Didemnum maculosum.</title>
        <authorList>
            <person name="Gioti A."/>
            <person name="Siaperas R."/>
            <person name="Nikolaivits E."/>
            <person name="Le Goff G."/>
            <person name="Ouazzani J."/>
            <person name="Kotoulas G."/>
            <person name="Topakas E."/>
        </authorList>
    </citation>
    <scope>NUCLEOTIDE SEQUENCE [LARGE SCALE GENOMIC DNA]</scope>
    <source>
        <strain evidence="3 4">TM138-S3</strain>
    </source>
</reference>
<dbReference type="InterPro" id="IPR029058">
    <property type="entry name" value="AB_hydrolase_fold"/>
</dbReference>
<evidence type="ECO:0000256" key="1">
    <source>
        <dbReference type="SAM" id="MobiDB-lite"/>
    </source>
</evidence>
<dbReference type="Gene3D" id="3.40.50.1820">
    <property type="entry name" value="alpha/beta hydrolase"/>
    <property type="match status" value="1"/>
</dbReference>
<organism evidence="3 4">
    <name type="scientific">Cladosporium halotolerans</name>
    <dbReference type="NCBI Taxonomy" id="1052096"/>
    <lineage>
        <taxon>Eukaryota</taxon>
        <taxon>Fungi</taxon>
        <taxon>Dikarya</taxon>
        <taxon>Ascomycota</taxon>
        <taxon>Pezizomycotina</taxon>
        <taxon>Dothideomycetes</taxon>
        <taxon>Dothideomycetidae</taxon>
        <taxon>Cladosporiales</taxon>
        <taxon>Cladosporiaceae</taxon>
        <taxon>Cladosporium</taxon>
    </lineage>
</organism>
<dbReference type="GeneID" id="96005426"/>
<evidence type="ECO:0000256" key="2">
    <source>
        <dbReference type="SAM" id="SignalP"/>
    </source>
</evidence>
<dbReference type="EMBL" id="JAAQHG020000012">
    <property type="protein sequence ID" value="KAL1586991.1"/>
    <property type="molecule type" value="Genomic_DNA"/>
</dbReference>
<sequence>MQLLLYTIAGLLVSTSIATPTPTRDEALIERRQLLGDVLGSIDDISNGNADTDNPSKSLLDVLKPVTSNTKPSSVEEASAAISNVFQASPTPVNLFAAVAQLVEQGLTTENVQDALAFVDGLLDGQNSENNNNPIDPSPAAYPSAGPDDAPYSLSEDALRAAIYIPDTFQYGREGAPQPIILVPGTGNTGFITFSGNYIPLLQGSDIADPVWLNIPGYLLDDAQLNAEYVAYAINYIYGISNQREIAVAAWSQGNINAQWAYKYWPSTRDRVTDHIGFSPDYHGTVLANLITAPGEPLSPSVLQQEYNSNFIKTLRNNGGDSAYVPSTLIYSGFFDEIVQPQSGDIASGRLLDARSVGASNNEVQVVCAGRPAGTFYTHEGTLYNPLGFALLKDALANEGAGQSSRLNLTSVCNDYLTPDLALSDFLLTENAILVAALAILADPDKVFTEPAIRAYAT</sequence>
<feature type="chain" id="PRO_5044212310" description="Lipase B" evidence="2">
    <location>
        <begin position="19"/>
        <end position="458"/>
    </location>
</feature>
<evidence type="ECO:0000313" key="3">
    <source>
        <dbReference type="EMBL" id="KAL1586991.1"/>
    </source>
</evidence>
<name>A0AB34KT97_9PEZI</name>
<gene>
    <name evidence="3" type="ORF">WHR41_03982</name>
</gene>
<keyword evidence="2" id="KW-0732">Signal</keyword>
<feature type="signal peptide" evidence="2">
    <location>
        <begin position="1"/>
        <end position="18"/>
    </location>
</feature>
<dbReference type="AlphaFoldDB" id="A0AB34KT97"/>
<evidence type="ECO:0008006" key="5">
    <source>
        <dbReference type="Google" id="ProtNLM"/>
    </source>
</evidence>
<dbReference type="Proteomes" id="UP000803884">
    <property type="component" value="Unassembled WGS sequence"/>
</dbReference>
<comment type="caution">
    <text evidence="3">The sequence shown here is derived from an EMBL/GenBank/DDBJ whole genome shotgun (WGS) entry which is preliminary data.</text>
</comment>
<dbReference type="InterPro" id="IPR053228">
    <property type="entry name" value="Stereospecific_Lipase"/>
</dbReference>
<keyword evidence="4" id="KW-1185">Reference proteome</keyword>
<dbReference type="PANTHER" id="PTHR37574:SF1">
    <property type="entry name" value="LIPASE B"/>
    <property type="match status" value="1"/>
</dbReference>
<dbReference type="SUPFAM" id="SSF53474">
    <property type="entry name" value="alpha/beta-Hydrolases"/>
    <property type="match status" value="1"/>
</dbReference>
<feature type="region of interest" description="Disordered" evidence="1">
    <location>
        <begin position="127"/>
        <end position="150"/>
    </location>
</feature>
<dbReference type="RefSeq" id="XP_069230096.1">
    <property type="nucleotide sequence ID" value="XM_069372588.1"/>
</dbReference>
<evidence type="ECO:0000313" key="4">
    <source>
        <dbReference type="Proteomes" id="UP000803884"/>
    </source>
</evidence>
<dbReference type="PANTHER" id="PTHR37574">
    <property type="entry name" value="LIPASE B"/>
    <property type="match status" value="1"/>
</dbReference>